<comment type="caution">
    <text evidence="2">The sequence shown here is derived from an EMBL/GenBank/DDBJ whole genome shotgun (WGS) entry which is preliminary data.</text>
</comment>
<protein>
    <submittedName>
        <fullName evidence="2">Uncharacterized protein</fullName>
    </submittedName>
</protein>
<keyword evidence="1" id="KW-0732">Signal</keyword>
<accession>A0A3D4V8S8</accession>
<proteinExistence type="predicted"/>
<dbReference type="AlphaFoldDB" id="A0A3D4V8S8"/>
<dbReference type="EMBL" id="DPIY01000009">
    <property type="protein sequence ID" value="HCT57533.1"/>
    <property type="molecule type" value="Genomic_DNA"/>
</dbReference>
<feature type="signal peptide" evidence="1">
    <location>
        <begin position="1"/>
        <end position="26"/>
    </location>
</feature>
<dbReference type="Proteomes" id="UP000264071">
    <property type="component" value="Unassembled WGS sequence"/>
</dbReference>
<feature type="chain" id="PRO_5017707396" evidence="1">
    <location>
        <begin position="27"/>
        <end position="126"/>
    </location>
</feature>
<organism evidence="2 3">
    <name type="scientific">Gemmatimonas aurantiaca</name>
    <dbReference type="NCBI Taxonomy" id="173480"/>
    <lineage>
        <taxon>Bacteria</taxon>
        <taxon>Pseudomonadati</taxon>
        <taxon>Gemmatimonadota</taxon>
        <taxon>Gemmatimonadia</taxon>
        <taxon>Gemmatimonadales</taxon>
        <taxon>Gemmatimonadaceae</taxon>
        <taxon>Gemmatimonas</taxon>
    </lineage>
</organism>
<evidence type="ECO:0000256" key="1">
    <source>
        <dbReference type="SAM" id="SignalP"/>
    </source>
</evidence>
<evidence type="ECO:0000313" key="3">
    <source>
        <dbReference type="Proteomes" id="UP000264071"/>
    </source>
</evidence>
<evidence type="ECO:0000313" key="2">
    <source>
        <dbReference type="EMBL" id="HCT57533.1"/>
    </source>
</evidence>
<gene>
    <name evidence="2" type="ORF">DGD08_10070</name>
</gene>
<sequence>MTNRLSAGFAGLSIAAVVLTSSAVGAKPAPVPPFGAACSATVSQALAVRPGEQEVNVTLSEELTEQPKADIARESNIKVSSVTKGADNKNFTLKVDASGAAAGAWALTLTGGATSCAGEVKVTPAE</sequence>
<name>A0A3D4V8S8_9BACT</name>
<reference evidence="2 3" key="1">
    <citation type="journal article" date="2018" name="Nat. Biotechnol.">
        <title>A standardized bacterial taxonomy based on genome phylogeny substantially revises the tree of life.</title>
        <authorList>
            <person name="Parks D.H."/>
            <person name="Chuvochina M."/>
            <person name="Waite D.W."/>
            <person name="Rinke C."/>
            <person name="Skarshewski A."/>
            <person name="Chaumeil P.A."/>
            <person name="Hugenholtz P."/>
        </authorList>
    </citation>
    <scope>NUCLEOTIDE SEQUENCE [LARGE SCALE GENOMIC DNA]</scope>
    <source>
        <strain evidence="2">UBA8844</strain>
    </source>
</reference>